<dbReference type="AlphaFoldDB" id="X6NP61"/>
<organism evidence="1 2">
    <name type="scientific">Reticulomyxa filosa</name>
    <dbReference type="NCBI Taxonomy" id="46433"/>
    <lineage>
        <taxon>Eukaryota</taxon>
        <taxon>Sar</taxon>
        <taxon>Rhizaria</taxon>
        <taxon>Retaria</taxon>
        <taxon>Foraminifera</taxon>
        <taxon>Monothalamids</taxon>
        <taxon>Reticulomyxidae</taxon>
        <taxon>Reticulomyxa</taxon>
    </lineage>
</organism>
<sequence length="214" mass="24277">MYNDKKKGMLGLIELCQFHCFAQHHFGVQSQNVTMESEVLDNATLVGDATKFSEQTSYSGDIKINRSPGSVDSEKDNGSAMPAPEQIAMEIVQLESVNTVSLESTTQSADDAQSLSTIEKMLPKNLFGRVTKQIWFKTKSDLRDDSSLLKSNILSFSYRLDKHTLLTFPSNIPRSTIVFDDKLTLQEKANRLVDVREIKREEKRGGKREREKRR</sequence>
<keyword evidence="2" id="KW-1185">Reference proteome</keyword>
<comment type="caution">
    <text evidence="1">The sequence shown here is derived from an EMBL/GenBank/DDBJ whole genome shotgun (WGS) entry which is preliminary data.</text>
</comment>
<dbReference type="EMBL" id="ASPP01007238">
    <property type="protein sequence ID" value="ETO27469.1"/>
    <property type="molecule type" value="Genomic_DNA"/>
</dbReference>
<proteinExistence type="predicted"/>
<accession>X6NP61</accession>
<gene>
    <name evidence="1" type="ORF">RFI_09666</name>
</gene>
<evidence type="ECO:0000313" key="2">
    <source>
        <dbReference type="Proteomes" id="UP000023152"/>
    </source>
</evidence>
<name>X6NP61_RETFI</name>
<protein>
    <submittedName>
        <fullName evidence="1">Uncharacterized protein</fullName>
    </submittedName>
</protein>
<evidence type="ECO:0000313" key="1">
    <source>
        <dbReference type="EMBL" id="ETO27469.1"/>
    </source>
</evidence>
<reference evidence="1 2" key="1">
    <citation type="journal article" date="2013" name="Curr. Biol.">
        <title>The Genome of the Foraminiferan Reticulomyxa filosa.</title>
        <authorList>
            <person name="Glockner G."/>
            <person name="Hulsmann N."/>
            <person name="Schleicher M."/>
            <person name="Noegel A.A."/>
            <person name="Eichinger L."/>
            <person name="Gallinger C."/>
            <person name="Pawlowski J."/>
            <person name="Sierra R."/>
            <person name="Euteneuer U."/>
            <person name="Pillet L."/>
            <person name="Moustafa A."/>
            <person name="Platzer M."/>
            <person name="Groth M."/>
            <person name="Szafranski K."/>
            <person name="Schliwa M."/>
        </authorList>
    </citation>
    <scope>NUCLEOTIDE SEQUENCE [LARGE SCALE GENOMIC DNA]</scope>
</reference>
<dbReference type="Proteomes" id="UP000023152">
    <property type="component" value="Unassembled WGS sequence"/>
</dbReference>